<keyword evidence="3 6" id="KW-0812">Transmembrane</keyword>
<gene>
    <name evidence="8" type="ORF">PPL_03229</name>
</gene>
<feature type="transmembrane region" description="Helical" evidence="6">
    <location>
        <begin position="110"/>
        <end position="129"/>
    </location>
</feature>
<reference evidence="8 9" key="1">
    <citation type="journal article" date="2011" name="Genome Res.">
        <title>Phylogeny-wide analysis of social amoeba genomes highlights ancient origins for complex intercellular communication.</title>
        <authorList>
            <person name="Heidel A.J."/>
            <person name="Lawal H.M."/>
            <person name="Felder M."/>
            <person name="Schilde C."/>
            <person name="Helps N.R."/>
            <person name="Tunggal B."/>
            <person name="Rivero F."/>
            <person name="John U."/>
            <person name="Schleicher M."/>
            <person name="Eichinger L."/>
            <person name="Platzer M."/>
            <person name="Noegel A.A."/>
            <person name="Schaap P."/>
            <person name="Gloeckner G."/>
        </authorList>
    </citation>
    <scope>NUCLEOTIDE SEQUENCE [LARGE SCALE GENOMIC DNA]</scope>
    <source>
        <strain evidence="9">ATCC 26659 / Pp 5 / PN500</strain>
    </source>
</reference>
<dbReference type="FunCoup" id="D3B4A7">
    <property type="interactions" value="26"/>
</dbReference>
<feature type="transmembrane region" description="Helical" evidence="6">
    <location>
        <begin position="265"/>
        <end position="287"/>
    </location>
</feature>
<dbReference type="InParanoid" id="D3B4A7"/>
<accession>D3B4A7</accession>
<dbReference type="PANTHER" id="PTHR12677">
    <property type="entry name" value="GOLGI APPARATUS MEMBRANE PROTEIN TVP38-RELATED"/>
    <property type="match status" value="1"/>
</dbReference>
<dbReference type="Proteomes" id="UP000001396">
    <property type="component" value="Unassembled WGS sequence"/>
</dbReference>
<evidence type="ECO:0000256" key="5">
    <source>
        <dbReference type="ARBA" id="ARBA00023136"/>
    </source>
</evidence>
<name>D3B4A7_HETP5</name>
<comment type="subcellular location">
    <subcellularLocation>
        <location evidence="1">Cell membrane</location>
        <topology evidence="1">Multi-pass membrane protein</topology>
    </subcellularLocation>
</comment>
<dbReference type="GO" id="GO:0005886">
    <property type="term" value="C:plasma membrane"/>
    <property type="evidence" value="ECO:0007669"/>
    <property type="project" value="UniProtKB-SubCell"/>
</dbReference>
<feature type="transmembrane region" description="Helical" evidence="6">
    <location>
        <begin position="70"/>
        <end position="90"/>
    </location>
</feature>
<keyword evidence="4 6" id="KW-1133">Transmembrane helix</keyword>
<evidence type="ECO:0000256" key="3">
    <source>
        <dbReference type="ARBA" id="ARBA00022692"/>
    </source>
</evidence>
<keyword evidence="9" id="KW-1185">Reference proteome</keyword>
<dbReference type="OMA" id="MWWLVVY"/>
<feature type="transmembrane region" description="Helical" evidence="6">
    <location>
        <begin position="141"/>
        <end position="165"/>
    </location>
</feature>
<dbReference type="EMBL" id="ADBJ01000010">
    <property type="protein sequence ID" value="EFA84155.1"/>
    <property type="molecule type" value="Genomic_DNA"/>
</dbReference>
<evidence type="ECO:0000313" key="9">
    <source>
        <dbReference type="Proteomes" id="UP000001396"/>
    </source>
</evidence>
<feature type="domain" description="VTT" evidence="7">
    <location>
        <begin position="129"/>
        <end position="247"/>
    </location>
</feature>
<sequence length="356" mass="39612">MTDYHKSIDIDHSALISAKVGRYVILILPNLIEISGISSVGSVAKFSLANYNIVASVNREMKINRSKIKLISLILLGLCITVLFILLMVPDSPVQKVTISTMESIKKLPTFWGCLIITIVYAISLVFCFPGTPINLAAGYMFGVVAGSVATVVGCDLGAVLAFFVGRLLTREWAAEQIKNNKKYSQIDQAVEKNSLLIIFLLRLSPVIPFGICNYIFGATKVKFSKYWIATTAGLIPCTVAYTYLGSLMRSLADIYAEGSDETDGQLIFITVATIFTVVIIAVITFVTKRTLSKAMNEDVELENIEIDLDMKHESLLMQHDDSHSEVEIRDNEYIIRDEGRVEKEYTFEHTNKRLD</sequence>
<protein>
    <recommendedName>
        <fullName evidence="7">VTT domain-containing protein</fullName>
    </recommendedName>
</protein>
<keyword evidence="5 6" id="KW-0472">Membrane</keyword>
<dbReference type="GeneID" id="31358752"/>
<comment type="caution">
    <text evidence="8">The sequence shown here is derived from an EMBL/GenBank/DDBJ whole genome shotgun (WGS) entry which is preliminary data.</text>
</comment>
<evidence type="ECO:0000313" key="8">
    <source>
        <dbReference type="EMBL" id="EFA84155.1"/>
    </source>
</evidence>
<evidence type="ECO:0000259" key="7">
    <source>
        <dbReference type="Pfam" id="PF09335"/>
    </source>
</evidence>
<feature type="transmembrane region" description="Helical" evidence="6">
    <location>
        <begin position="196"/>
        <end position="217"/>
    </location>
</feature>
<dbReference type="InterPro" id="IPR032816">
    <property type="entry name" value="VTT_dom"/>
</dbReference>
<dbReference type="AlphaFoldDB" id="D3B4A7"/>
<evidence type="ECO:0000256" key="2">
    <source>
        <dbReference type="ARBA" id="ARBA00022475"/>
    </source>
</evidence>
<organism evidence="8 9">
    <name type="scientific">Heterostelium pallidum (strain ATCC 26659 / Pp 5 / PN500)</name>
    <name type="common">Cellular slime mold</name>
    <name type="synonym">Polysphondylium pallidum</name>
    <dbReference type="NCBI Taxonomy" id="670386"/>
    <lineage>
        <taxon>Eukaryota</taxon>
        <taxon>Amoebozoa</taxon>
        <taxon>Evosea</taxon>
        <taxon>Eumycetozoa</taxon>
        <taxon>Dictyostelia</taxon>
        <taxon>Acytosteliales</taxon>
        <taxon>Acytosteliaceae</taxon>
        <taxon>Heterostelium</taxon>
    </lineage>
</organism>
<dbReference type="InterPro" id="IPR015414">
    <property type="entry name" value="TMEM64"/>
</dbReference>
<evidence type="ECO:0000256" key="4">
    <source>
        <dbReference type="ARBA" id="ARBA00022989"/>
    </source>
</evidence>
<keyword evidence="2" id="KW-1003">Cell membrane</keyword>
<proteinExistence type="predicted"/>
<dbReference type="STRING" id="670386.D3B4A7"/>
<evidence type="ECO:0000256" key="1">
    <source>
        <dbReference type="ARBA" id="ARBA00004651"/>
    </source>
</evidence>
<dbReference type="Pfam" id="PF09335">
    <property type="entry name" value="VTT_dom"/>
    <property type="match status" value="1"/>
</dbReference>
<evidence type="ECO:0000256" key="6">
    <source>
        <dbReference type="SAM" id="Phobius"/>
    </source>
</evidence>
<feature type="transmembrane region" description="Helical" evidence="6">
    <location>
        <begin position="224"/>
        <end position="245"/>
    </location>
</feature>
<dbReference type="PANTHER" id="PTHR12677:SF59">
    <property type="entry name" value="GOLGI APPARATUS MEMBRANE PROTEIN TVP38-RELATED"/>
    <property type="match status" value="1"/>
</dbReference>
<dbReference type="RefSeq" id="XP_020436272.1">
    <property type="nucleotide sequence ID" value="XM_020574200.1"/>
</dbReference>